<dbReference type="Proteomes" id="UP000007813">
    <property type="component" value="Unassembled WGS sequence"/>
</dbReference>
<evidence type="ECO:0000313" key="2">
    <source>
        <dbReference type="Proteomes" id="UP000007813"/>
    </source>
</evidence>
<gene>
    <name evidence="1" type="ORF">HSB1_47450</name>
</gene>
<organism evidence="1 2">
    <name type="scientific">Halogranum salarium B-1</name>
    <dbReference type="NCBI Taxonomy" id="1210908"/>
    <lineage>
        <taxon>Archaea</taxon>
        <taxon>Methanobacteriati</taxon>
        <taxon>Methanobacteriota</taxon>
        <taxon>Stenosarchaea group</taxon>
        <taxon>Halobacteria</taxon>
        <taxon>Halobacteriales</taxon>
        <taxon>Haloferacaceae</taxon>
    </lineage>
</organism>
<proteinExistence type="predicted"/>
<dbReference type="AlphaFoldDB" id="J2ZV61"/>
<dbReference type="EMBL" id="ALJD01000017">
    <property type="protein sequence ID" value="EJN56928.1"/>
    <property type="molecule type" value="Genomic_DNA"/>
</dbReference>
<sequence length="46" mass="5147">MVIRDPQQCCRMELRLPSLVDERIEDVTTQTVGYDTPSHSSVAPTA</sequence>
<accession>J2ZV61</accession>
<reference evidence="1 2" key="1">
    <citation type="journal article" date="2012" name="J. Bacteriol.">
        <title>Draft Genome Sequence of the Extremely Halophilic Archaeon Halogranum salarium B-1T.</title>
        <authorList>
            <person name="Kim K.K."/>
            <person name="Lee K.C."/>
            <person name="Lee J.S."/>
        </authorList>
    </citation>
    <scope>NUCLEOTIDE SEQUENCE [LARGE SCALE GENOMIC DNA]</scope>
    <source>
        <strain evidence="1 2">B-1</strain>
    </source>
</reference>
<protein>
    <submittedName>
        <fullName evidence="1">Uncharacterized protein</fullName>
    </submittedName>
</protein>
<name>J2ZV61_9EURY</name>
<comment type="caution">
    <text evidence="1">The sequence shown here is derived from an EMBL/GenBank/DDBJ whole genome shotgun (WGS) entry which is preliminary data.</text>
</comment>
<evidence type="ECO:0000313" key="1">
    <source>
        <dbReference type="EMBL" id="EJN56928.1"/>
    </source>
</evidence>